<reference evidence="1 2" key="2">
    <citation type="journal article" date="2022" name="Mol. Ecol. Resour.">
        <title>The genomes of chicory, endive, great burdock and yacon provide insights into Asteraceae paleo-polyploidization history and plant inulin production.</title>
        <authorList>
            <person name="Fan W."/>
            <person name="Wang S."/>
            <person name="Wang H."/>
            <person name="Wang A."/>
            <person name="Jiang F."/>
            <person name="Liu H."/>
            <person name="Zhao H."/>
            <person name="Xu D."/>
            <person name="Zhang Y."/>
        </authorList>
    </citation>
    <scope>NUCLEOTIDE SEQUENCE [LARGE SCALE GENOMIC DNA]</scope>
    <source>
        <strain evidence="2">cv. Yunnan</strain>
        <tissue evidence="1">Leaves</tissue>
    </source>
</reference>
<dbReference type="EMBL" id="CM042034">
    <property type="protein sequence ID" value="KAI3761759.1"/>
    <property type="molecule type" value="Genomic_DNA"/>
</dbReference>
<gene>
    <name evidence="1" type="ORF">L1987_52181</name>
</gene>
<sequence>MRWRYHQNSSRFSDNDVLEFVKKRFYKWSEILEYKGIPKQQIRDYMCDIVDIQGAAILRKILGDSGGGE</sequence>
<protein>
    <submittedName>
        <fullName evidence="1">Uncharacterized protein</fullName>
    </submittedName>
</protein>
<evidence type="ECO:0000313" key="1">
    <source>
        <dbReference type="EMBL" id="KAI3761759.1"/>
    </source>
</evidence>
<comment type="caution">
    <text evidence="1">The sequence shown here is derived from an EMBL/GenBank/DDBJ whole genome shotgun (WGS) entry which is preliminary data.</text>
</comment>
<proteinExistence type="predicted"/>
<accession>A0ACB9ES36</accession>
<organism evidence="1 2">
    <name type="scientific">Smallanthus sonchifolius</name>
    <dbReference type="NCBI Taxonomy" id="185202"/>
    <lineage>
        <taxon>Eukaryota</taxon>
        <taxon>Viridiplantae</taxon>
        <taxon>Streptophyta</taxon>
        <taxon>Embryophyta</taxon>
        <taxon>Tracheophyta</taxon>
        <taxon>Spermatophyta</taxon>
        <taxon>Magnoliopsida</taxon>
        <taxon>eudicotyledons</taxon>
        <taxon>Gunneridae</taxon>
        <taxon>Pentapetalae</taxon>
        <taxon>asterids</taxon>
        <taxon>campanulids</taxon>
        <taxon>Asterales</taxon>
        <taxon>Asteraceae</taxon>
        <taxon>Asteroideae</taxon>
        <taxon>Heliantheae alliance</taxon>
        <taxon>Millerieae</taxon>
        <taxon>Smallanthus</taxon>
    </lineage>
</organism>
<evidence type="ECO:0000313" key="2">
    <source>
        <dbReference type="Proteomes" id="UP001056120"/>
    </source>
</evidence>
<keyword evidence="2" id="KW-1185">Reference proteome</keyword>
<name>A0ACB9ES36_9ASTR</name>
<reference evidence="2" key="1">
    <citation type="journal article" date="2022" name="Mol. Ecol. Resour.">
        <title>The genomes of chicory, endive, great burdock and yacon provide insights into Asteraceae palaeo-polyploidization history and plant inulin production.</title>
        <authorList>
            <person name="Fan W."/>
            <person name="Wang S."/>
            <person name="Wang H."/>
            <person name="Wang A."/>
            <person name="Jiang F."/>
            <person name="Liu H."/>
            <person name="Zhao H."/>
            <person name="Xu D."/>
            <person name="Zhang Y."/>
        </authorList>
    </citation>
    <scope>NUCLEOTIDE SEQUENCE [LARGE SCALE GENOMIC DNA]</scope>
    <source>
        <strain evidence="2">cv. Yunnan</strain>
    </source>
</reference>
<dbReference type="Proteomes" id="UP001056120">
    <property type="component" value="Linkage Group LG17"/>
</dbReference>